<dbReference type="EMBL" id="RAWG01000058">
    <property type="protein sequence ID" value="RKH43952.1"/>
    <property type="molecule type" value="Genomic_DNA"/>
</dbReference>
<protein>
    <recommendedName>
        <fullName evidence="3">Type II toxin-antitoxin system RelE/ParE family toxin</fullName>
    </recommendedName>
</protein>
<dbReference type="AlphaFoldDB" id="A0A3A8NV82"/>
<evidence type="ECO:0000313" key="1">
    <source>
        <dbReference type="EMBL" id="RKH43952.1"/>
    </source>
</evidence>
<dbReference type="OrthoDB" id="5518133at2"/>
<sequence>MHTLAAVMAYRFQLEPQVVHTLSACPSGVREQLQEELGALASLMPGVPVPLPGREGAALLACGFQVRYRVEPGEGLLRLTTLRPLCIVPPPSS</sequence>
<comment type="caution">
    <text evidence="1">The sequence shown here is derived from an EMBL/GenBank/DDBJ whole genome shotgun (WGS) entry which is preliminary data.</text>
</comment>
<accession>A0A3A8NV82</accession>
<proteinExistence type="predicted"/>
<evidence type="ECO:0000313" key="2">
    <source>
        <dbReference type="Proteomes" id="UP000273405"/>
    </source>
</evidence>
<reference evidence="2" key="1">
    <citation type="submission" date="2018-09" db="EMBL/GenBank/DDBJ databases">
        <authorList>
            <person name="Livingstone P.G."/>
            <person name="Whitworth D.E."/>
        </authorList>
    </citation>
    <scope>NUCLEOTIDE SEQUENCE [LARGE SCALE GENOMIC DNA]</scope>
    <source>
        <strain evidence="2">CA040B</strain>
    </source>
</reference>
<dbReference type="Proteomes" id="UP000273405">
    <property type="component" value="Unassembled WGS sequence"/>
</dbReference>
<organism evidence="1 2">
    <name type="scientific">Corallococcus sicarius</name>
    <dbReference type="NCBI Taxonomy" id="2316726"/>
    <lineage>
        <taxon>Bacteria</taxon>
        <taxon>Pseudomonadati</taxon>
        <taxon>Myxococcota</taxon>
        <taxon>Myxococcia</taxon>
        <taxon>Myxococcales</taxon>
        <taxon>Cystobacterineae</taxon>
        <taxon>Myxococcaceae</taxon>
        <taxon>Corallococcus</taxon>
    </lineage>
</organism>
<keyword evidence="2" id="KW-1185">Reference proteome</keyword>
<name>A0A3A8NV82_9BACT</name>
<evidence type="ECO:0008006" key="3">
    <source>
        <dbReference type="Google" id="ProtNLM"/>
    </source>
</evidence>
<gene>
    <name evidence="1" type="ORF">D7X12_11780</name>
</gene>
<dbReference type="RefSeq" id="WP_120625366.1">
    <property type="nucleotide sequence ID" value="NZ_RAWG01000058.1"/>
</dbReference>